<dbReference type="AlphaFoldDB" id="A0A2H3JLC1"/>
<keyword evidence="3" id="KW-1185">Reference proteome</keyword>
<sequence length="368" mass="40024">MPRATQIACSGNDPRACRPWDVFRELLKQGNYTRPDSPPPPAGGKAWTEWASALYETLTEEEKAELQELVRKRHHEMMHMPAEMEAKLGGEEYERSRRAAGMETAIRLTAEHWEKQTGWVGTIMMTGLDENGYVTTYTHNTGSNHANQDFEQTLCEEAGLSLGRIRGTLFRFGQDIFDPAPSMRDVPAAGIETSSLPLTDSGVTALMEEEVDWRSLLSTSSPVPSPAALGTEMPEIHAAPPPTVVLAPLETEGATESASSPVPSPELKAAPVLSPTPSRLPTALVMVAQQSHAEPSSGTALVQVEPELASVPSLTSSVTPVEHSAVASSTIPINSPPHLKRKKMASAKLRDPNRDEESEGRLRKARRR</sequence>
<evidence type="ECO:0000256" key="1">
    <source>
        <dbReference type="SAM" id="MobiDB-lite"/>
    </source>
</evidence>
<dbReference type="OrthoDB" id="2754443at2759"/>
<dbReference type="Proteomes" id="UP000218811">
    <property type="component" value="Unassembled WGS sequence"/>
</dbReference>
<protein>
    <submittedName>
        <fullName evidence="2">Uncharacterized protein</fullName>
    </submittedName>
</protein>
<feature type="compositionally biased region" description="Basic and acidic residues" evidence="1">
    <location>
        <begin position="348"/>
        <end position="362"/>
    </location>
</feature>
<reference evidence="2 3" key="1">
    <citation type="journal article" date="2012" name="Science">
        <title>The Paleozoic origin of enzymatic lignin decomposition reconstructed from 31 fungal genomes.</title>
        <authorList>
            <person name="Floudas D."/>
            <person name="Binder M."/>
            <person name="Riley R."/>
            <person name="Barry K."/>
            <person name="Blanchette R.A."/>
            <person name="Henrissat B."/>
            <person name="Martinez A.T."/>
            <person name="Otillar R."/>
            <person name="Spatafora J.W."/>
            <person name="Yadav J.S."/>
            <person name="Aerts A."/>
            <person name="Benoit I."/>
            <person name="Boyd A."/>
            <person name="Carlson A."/>
            <person name="Copeland A."/>
            <person name="Coutinho P.M."/>
            <person name="de Vries R.P."/>
            <person name="Ferreira P."/>
            <person name="Findley K."/>
            <person name="Foster B."/>
            <person name="Gaskell J."/>
            <person name="Glotzer D."/>
            <person name="Gorecki P."/>
            <person name="Heitman J."/>
            <person name="Hesse C."/>
            <person name="Hori C."/>
            <person name="Igarashi K."/>
            <person name="Jurgens J.A."/>
            <person name="Kallen N."/>
            <person name="Kersten P."/>
            <person name="Kohler A."/>
            <person name="Kuees U."/>
            <person name="Kumar T.K.A."/>
            <person name="Kuo A."/>
            <person name="LaButti K."/>
            <person name="Larrondo L.F."/>
            <person name="Lindquist E."/>
            <person name="Ling A."/>
            <person name="Lombard V."/>
            <person name="Lucas S."/>
            <person name="Lundell T."/>
            <person name="Martin R."/>
            <person name="McLaughlin D.J."/>
            <person name="Morgenstern I."/>
            <person name="Morin E."/>
            <person name="Murat C."/>
            <person name="Nagy L.G."/>
            <person name="Nolan M."/>
            <person name="Ohm R.A."/>
            <person name="Patyshakuliyeva A."/>
            <person name="Rokas A."/>
            <person name="Ruiz-Duenas F.J."/>
            <person name="Sabat G."/>
            <person name="Salamov A."/>
            <person name="Samejima M."/>
            <person name="Schmutz J."/>
            <person name="Slot J.C."/>
            <person name="St John F."/>
            <person name="Stenlid J."/>
            <person name="Sun H."/>
            <person name="Sun S."/>
            <person name="Syed K."/>
            <person name="Tsang A."/>
            <person name="Wiebenga A."/>
            <person name="Young D."/>
            <person name="Pisabarro A."/>
            <person name="Eastwood D.C."/>
            <person name="Martin F."/>
            <person name="Cullen D."/>
            <person name="Grigoriev I.V."/>
            <person name="Hibbett D.S."/>
        </authorList>
    </citation>
    <scope>NUCLEOTIDE SEQUENCE [LARGE SCALE GENOMIC DNA]</scope>
    <source>
        <strain evidence="2 3">MD-104</strain>
    </source>
</reference>
<name>A0A2H3JLC1_WOLCO</name>
<dbReference type="EMBL" id="KB468094">
    <property type="protein sequence ID" value="PCH40653.1"/>
    <property type="molecule type" value="Genomic_DNA"/>
</dbReference>
<accession>A0A2H3JLC1</accession>
<feature type="region of interest" description="Disordered" evidence="1">
    <location>
        <begin position="315"/>
        <end position="368"/>
    </location>
</feature>
<proteinExistence type="predicted"/>
<evidence type="ECO:0000313" key="3">
    <source>
        <dbReference type="Proteomes" id="UP000218811"/>
    </source>
</evidence>
<gene>
    <name evidence="2" type="ORF">WOLCODRAFT_159713</name>
</gene>
<organism evidence="2 3">
    <name type="scientific">Wolfiporia cocos (strain MD-104)</name>
    <name type="common">Brown rot fungus</name>
    <dbReference type="NCBI Taxonomy" id="742152"/>
    <lineage>
        <taxon>Eukaryota</taxon>
        <taxon>Fungi</taxon>
        <taxon>Dikarya</taxon>
        <taxon>Basidiomycota</taxon>
        <taxon>Agaricomycotina</taxon>
        <taxon>Agaricomycetes</taxon>
        <taxon>Polyporales</taxon>
        <taxon>Phaeolaceae</taxon>
        <taxon>Wolfiporia</taxon>
    </lineage>
</organism>
<evidence type="ECO:0000313" key="2">
    <source>
        <dbReference type="EMBL" id="PCH40653.1"/>
    </source>
</evidence>